<evidence type="ECO:0000313" key="8">
    <source>
        <dbReference type="Proteomes" id="UP001595841"/>
    </source>
</evidence>
<keyword evidence="4 5" id="KW-0119">Carbohydrate metabolism</keyword>
<reference evidence="8" key="1">
    <citation type="journal article" date="2019" name="Int. J. Syst. Evol. Microbiol.">
        <title>The Global Catalogue of Microorganisms (GCM) 10K type strain sequencing project: providing services to taxonomists for standard genome sequencing and annotation.</title>
        <authorList>
            <consortium name="The Broad Institute Genomics Platform"/>
            <consortium name="The Broad Institute Genome Sequencing Center for Infectious Disease"/>
            <person name="Wu L."/>
            <person name="Ma J."/>
        </authorList>
    </citation>
    <scope>NUCLEOTIDE SEQUENCE [LARGE SCALE GENOMIC DNA]</scope>
    <source>
        <strain evidence="8">CGMCC 1.15774</strain>
    </source>
</reference>
<keyword evidence="3 5" id="KW-0378">Hydrolase</keyword>
<evidence type="ECO:0000256" key="4">
    <source>
        <dbReference type="ARBA" id="ARBA00023277"/>
    </source>
</evidence>
<accession>A0ABV8PMH6</accession>
<dbReference type="InterPro" id="IPR003764">
    <property type="entry name" value="GlcNAc_6-P_deAcase"/>
</dbReference>
<dbReference type="RefSeq" id="WP_379765685.1">
    <property type="nucleotide sequence ID" value="NZ_JBHSCL010000009.1"/>
</dbReference>
<keyword evidence="8" id="KW-1185">Reference proteome</keyword>
<keyword evidence="2" id="KW-0479">Metal-binding</keyword>
<evidence type="ECO:0000259" key="6">
    <source>
        <dbReference type="Pfam" id="PF01979"/>
    </source>
</evidence>
<dbReference type="InterPro" id="IPR032466">
    <property type="entry name" value="Metal_Hydrolase"/>
</dbReference>
<feature type="domain" description="Amidohydrolase-related" evidence="6">
    <location>
        <begin position="39"/>
        <end position="377"/>
    </location>
</feature>
<dbReference type="EC" id="3.5.1.25" evidence="7"/>
<evidence type="ECO:0000256" key="2">
    <source>
        <dbReference type="ARBA" id="ARBA00022723"/>
    </source>
</evidence>
<dbReference type="Gene3D" id="2.30.40.10">
    <property type="entry name" value="Urease, subunit C, domain 1"/>
    <property type="match status" value="1"/>
</dbReference>
<dbReference type="InterPro" id="IPR006680">
    <property type="entry name" value="Amidohydro-rel"/>
</dbReference>
<dbReference type="EMBL" id="JBHSCL010000009">
    <property type="protein sequence ID" value="MFC4221257.1"/>
    <property type="molecule type" value="Genomic_DNA"/>
</dbReference>
<dbReference type="Pfam" id="PF01979">
    <property type="entry name" value="Amidohydro_1"/>
    <property type="match status" value="1"/>
</dbReference>
<sequence length="384" mass="42395">MDTVLYSDGNPIKIEIKNGKINKLVRKPTKSTSSENVVYVAPGFIDHQVNGYLSHAFVGKDLNEAQVEKITKAFWEKGITTFYPTLTTESNQVLLRNFGILNEILKNGELAQSLPGFHMEGPYISPLDGFRGAHNPVHIRKPDWEEFKAWHDASGKRIKEVTIAPEWEGSAEFIKKCRENNIKVALGHTNANASQINEAVALGASLSTHLGNGCANTIHRHHNPIWPQLSNDGLMTCIIADGHHLTKGEVRTFYKAKGAENIILVSDITRWAGMPPGRYKDFDQEVVLTEEGAIMMPSENVLAGASFLVTRGIENVMKYTGCSLEQAVHTVTKNPAKALDLEDRGVIAVGKRADLVYFTLDQGKLDIIKTVVGGKVVFDKAKMH</sequence>
<dbReference type="InterPro" id="IPR011059">
    <property type="entry name" value="Metal-dep_hydrolase_composite"/>
</dbReference>
<dbReference type="Gene3D" id="3.20.20.140">
    <property type="entry name" value="Metal-dependent hydrolases"/>
    <property type="match status" value="1"/>
</dbReference>
<gene>
    <name evidence="7" type="primary">nagA</name>
    <name evidence="7" type="ORF">ACFOWS_13985</name>
</gene>
<evidence type="ECO:0000256" key="5">
    <source>
        <dbReference type="PIRNR" id="PIRNR038994"/>
    </source>
</evidence>
<organism evidence="7 8">
    <name type="scientific">Flagellimonas marina</name>
    <dbReference type="NCBI Taxonomy" id="1775168"/>
    <lineage>
        <taxon>Bacteria</taxon>
        <taxon>Pseudomonadati</taxon>
        <taxon>Bacteroidota</taxon>
        <taxon>Flavobacteriia</taxon>
        <taxon>Flavobacteriales</taxon>
        <taxon>Flavobacteriaceae</taxon>
        <taxon>Flagellimonas</taxon>
    </lineage>
</organism>
<protein>
    <submittedName>
        <fullName evidence="7">N-acetylglucosamine-6-phosphate deacetylase</fullName>
        <ecNumber evidence="7">3.5.1.25</ecNumber>
    </submittedName>
</protein>
<comment type="caution">
    <text evidence="7">The sequence shown here is derived from an EMBL/GenBank/DDBJ whole genome shotgun (WGS) entry which is preliminary data.</text>
</comment>
<dbReference type="GO" id="GO:0008448">
    <property type="term" value="F:N-acetylglucosamine-6-phosphate deacetylase activity"/>
    <property type="evidence" value="ECO:0007669"/>
    <property type="project" value="UniProtKB-EC"/>
</dbReference>
<name>A0ABV8PMH6_9FLAO</name>
<comment type="similarity">
    <text evidence="1 5">Belongs to the metallo-dependent hydrolases superfamily. NagA family.</text>
</comment>
<dbReference type="SUPFAM" id="SSF51338">
    <property type="entry name" value="Composite domain of metallo-dependent hydrolases"/>
    <property type="match status" value="1"/>
</dbReference>
<dbReference type="SUPFAM" id="SSF51556">
    <property type="entry name" value="Metallo-dependent hydrolases"/>
    <property type="match status" value="1"/>
</dbReference>
<dbReference type="NCBIfam" id="TIGR00221">
    <property type="entry name" value="nagA"/>
    <property type="match status" value="1"/>
</dbReference>
<evidence type="ECO:0000256" key="3">
    <source>
        <dbReference type="ARBA" id="ARBA00022801"/>
    </source>
</evidence>
<dbReference type="PIRSF" id="PIRSF038994">
    <property type="entry name" value="NagA"/>
    <property type="match status" value="1"/>
</dbReference>
<dbReference type="PANTHER" id="PTHR11113:SF14">
    <property type="entry name" value="N-ACETYLGLUCOSAMINE-6-PHOSPHATE DEACETYLASE"/>
    <property type="match status" value="1"/>
</dbReference>
<proteinExistence type="inferred from homology"/>
<evidence type="ECO:0000313" key="7">
    <source>
        <dbReference type="EMBL" id="MFC4221257.1"/>
    </source>
</evidence>
<evidence type="ECO:0000256" key="1">
    <source>
        <dbReference type="ARBA" id="ARBA00010716"/>
    </source>
</evidence>
<dbReference type="Proteomes" id="UP001595841">
    <property type="component" value="Unassembled WGS sequence"/>
</dbReference>
<dbReference type="PANTHER" id="PTHR11113">
    <property type="entry name" value="N-ACETYLGLUCOSAMINE-6-PHOSPHATE DEACETYLASE"/>
    <property type="match status" value="1"/>
</dbReference>